<dbReference type="OrthoDB" id="9790710at2"/>
<dbReference type="InterPro" id="IPR001296">
    <property type="entry name" value="Glyco_trans_1"/>
</dbReference>
<keyword evidence="4" id="KW-1185">Reference proteome</keyword>
<dbReference type="InterPro" id="IPR028098">
    <property type="entry name" value="Glyco_trans_4-like_N"/>
</dbReference>
<proteinExistence type="predicted"/>
<feature type="domain" description="Glycosyl transferase family 1" evidence="1">
    <location>
        <begin position="193"/>
        <end position="353"/>
    </location>
</feature>
<name>A0A074JSP1_9RHOB</name>
<organism evidence="3 4">
    <name type="scientific">Thioclava indica</name>
    <dbReference type="NCBI Taxonomy" id="1353528"/>
    <lineage>
        <taxon>Bacteria</taxon>
        <taxon>Pseudomonadati</taxon>
        <taxon>Pseudomonadota</taxon>
        <taxon>Alphaproteobacteria</taxon>
        <taxon>Rhodobacterales</taxon>
        <taxon>Paracoccaceae</taxon>
        <taxon>Thioclava</taxon>
    </lineage>
</organism>
<reference evidence="3 4" key="1">
    <citation type="journal article" date="2015" name="Antonie Van Leeuwenhoek">
        <title>Thioclava indica sp. nov., isolated from surface seawater of the Indian Ocean.</title>
        <authorList>
            <person name="Liu Y."/>
            <person name="Lai Q."/>
            <person name="Du J."/>
            <person name="Xu H."/>
            <person name="Jiang L."/>
            <person name="Shao Z."/>
        </authorList>
    </citation>
    <scope>NUCLEOTIDE SEQUENCE [LARGE SCALE GENOMIC DNA]</scope>
    <source>
        <strain evidence="3 4">DT23-4</strain>
    </source>
</reference>
<dbReference type="CDD" id="cd03801">
    <property type="entry name" value="GT4_PimA-like"/>
    <property type="match status" value="1"/>
</dbReference>
<dbReference type="PANTHER" id="PTHR12526:SF636">
    <property type="entry name" value="BLL3647 PROTEIN"/>
    <property type="match status" value="1"/>
</dbReference>
<evidence type="ECO:0000259" key="2">
    <source>
        <dbReference type="Pfam" id="PF13439"/>
    </source>
</evidence>
<dbReference type="Pfam" id="PF00534">
    <property type="entry name" value="Glycos_transf_1"/>
    <property type="match status" value="1"/>
</dbReference>
<dbReference type="Gene3D" id="3.40.50.2000">
    <property type="entry name" value="Glycogen Phosphorylase B"/>
    <property type="match status" value="2"/>
</dbReference>
<accession>A0A074JSP1</accession>
<evidence type="ECO:0008006" key="5">
    <source>
        <dbReference type="Google" id="ProtNLM"/>
    </source>
</evidence>
<dbReference type="Pfam" id="PF13439">
    <property type="entry name" value="Glyco_transf_4"/>
    <property type="match status" value="1"/>
</dbReference>
<gene>
    <name evidence="3" type="ORF">DT23_18675</name>
</gene>
<dbReference type="STRING" id="1353528.DT23_18675"/>
<evidence type="ECO:0000259" key="1">
    <source>
        <dbReference type="Pfam" id="PF00534"/>
    </source>
</evidence>
<dbReference type="AlphaFoldDB" id="A0A074JSP1"/>
<dbReference type="Proteomes" id="UP000027471">
    <property type="component" value="Unassembled WGS sequence"/>
</dbReference>
<dbReference type="EMBL" id="AUNB01000075">
    <property type="protein sequence ID" value="KEO52387.1"/>
    <property type="molecule type" value="Genomic_DNA"/>
</dbReference>
<evidence type="ECO:0000313" key="4">
    <source>
        <dbReference type="Proteomes" id="UP000027471"/>
    </source>
</evidence>
<evidence type="ECO:0000313" key="3">
    <source>
        <dbReference type="EMBL" id="KEO52387.1"/>
    </source>
</evidence>
<dbReference type="RefSeq" id="WP_038133173.1">
    <property type="nucleotide sequence ID" value="NZ_AUNB01000075.1"/>
</dbReference>
<dbReference type="PANTHER" id="PTHR12526">
    <property type="entry name" value="GLYCOSYLTRANSFERASE"/>
    <property type="match status" value="1"/>
</dbReference>
<protein>
    <recommendedName>
        <fullName evidence="5">Glycosyl transferase family 1 domain-containing protein</fullName>
    </recommendedName>
</protein>
<sequence>MRVANIIEEGKVGGPQVRMLRVAKAMTDVETLIVMPTSNSDQFQEMCDDFGVSWRAVPMTRITKEWRVAMGYILFSPVEVLRLVRLFRREHIDLVHASGGSWQYKGVIAAFLAGVPSVWHLNDTSMPRLFRRIFRLFSALPAGFIFASERSRDYYGAELATRLQAVIPSAVDCGQFSTAANPAGDEEILEILRQAPVIGTVANVSRVKGLETLIHAAAELRRTHPDVRVLIVGPVHVNQARYHAGLVALADSLGVSEAIVWAGARTDIRPLLARMDVYICSSLAESSPVSVWEAMAMERPVVSTDVGDVPAHLVDGVSGYVVPVYDNLALAAKVATLLDDPKLRADFGKAAREVIFEKFAPAQIAEQTHDLYRRILEARRM</sequence>
<feature type="domain" description="Glycosyltransferase subfamily 4-like N-terminal" evidence="2">
    <location>
        <begin position="12"/>
        <end position="173"/>
    </location>
</feature>
<comment type="caution">
    <text evidence="3">The sequence shown here is derived from an EMBL/GenBank/DDBJ whole genome shotgun (WGS) entry which is preliminary data.</text>
</comment>
<dbReference type="GO" id="GO:0016757">
    <property type="term" value="F:glycosyltransferase activity"/>
    <property type="evidence" value="ECO:0007669"/>
    <property type="project" value="InterPro"/>
</dbReference>
<dbReference type="eggNOG" id="COG0438">
    <property type="taxonomic scope" value="Bacteria"/>
</dbReference>
<dbReference type="SUPFAM" id="SSF53756">
    <property type="entry name" value="UDP-Glycosyltransferase/glycogen phosphorylase"/>
    <property type="match status" value="1"/>
</dbReference>